<dbReference type="STRING" id="1408157.A0A1J7IL47"/>
<dbReference type="OrthoDB" id="506431at2759"/>
<dbReference type="Gene3D" id="3.10.129.10">
    <property type="entry name" value="Hotdog Thioesterase"/>
    <property type="match status" value="1"/>
</dbReference>
<dbReference type="InterPro" id="IPR029069">
    <property type="entry name" value="HotDog_dom_sf"/>
</dbReference>
<evidence type="ECO:0000313" key="3">
    <source>
        <dbReference type="Proteomes" id="UP000182658"/>
    </source>
</evidence>
<reference evidence="2 3" key="1">
    <citation type="submission" date="2016-10" db="EMBL/GenBank/DDBJ databases">
        <title>Draft genome sequence of Coniochaeta ligniaria NRRL30616, a lignocellulolytic fungus for bioabatement of inhibitors in plant biomass hydrolysates.</title>
        <authorList>
            <consortium name="DOE Joint Genome Institute"/>
            <person name="Jimenez D.J."/>
            <person name="Hector R.E."/>
            <person name="Riley R."/>
            <person name="Sun H."/>
            <person name="Grigoriev I.V."/>
            <person name="Van Elsas J.D."/>
            <person name="Nichols N.N."/>
        </authorList>
    </citation>
    <scope>NUCLEOTIDE SEQUENCE [LARGE SCALE GENOMIC DNA]</scope>
    <source>
        <strain evidence="2 3">NRRL 30616</strain>
    </source>
</reference>
<dbReference type="SUPFAM" id="SSF54637">
    <property type="entry name" value="Thioesterase/thiol ester dehydrase-isomerase"/>
    <property type="match status" value="1"/>
</dbReference>
<dbReference type="InterPro" id="IPR006683">
    <property type="entry name" value="Thioestr_dom"/>
</dbReference>
<evidence type="ECO:0000259" key="1">
    <source>
        <dbReference type="Pfam" id="PF03061"/>
    </source>
</evidence>
<dbReference type="PANTHER" id="PTHR47260:SF6">
    <property type="entry name" value="THIOESTERASE DOMAIN-CONTAINING PROTEIN"/>
    <property type="match status" value="1"/>
</dbReference>
<protein>
    <recommendedName>
        <fullName evidence="1">Thioesterase domain-containing protein</fullName>
    </recommendedName>
</protein>
<dbReference type="Proteomes" id="UP000182658">
    <property type="component" value="Unassembled WGS sequence"/>
</dbReference>
<dbReference type="FunCoup" id="A0A1J7IL47">
    <property type="interactions" value="71"/>
</dbReference>
<dbReference type="InterPro" id="IPR052061">
    <property type="entry name" value="PTE-AB_protein"/>
</dbReference>
<name>A0A1J7IL47_9PEZI</name>
<feature type="domain" description="Thioesterase" evidence="1">
    <location>
        <begin position="108"/>
        <end position="202"/>
    </location>
</feature>
<proteinExistence type="predicted"/>
<dbReference type="PANTHER" id="PTHR47260">
    <property type="entry name" value="UPF0644 PROTEIN PB2B4.06"/>
    <property type="match status" value="1"/>
</dbReference>
<sequence>MDHTSLLDRLTHHYNSIPWCAALLGRPDVIEFIPTSRLLEDAAGHSPTQDQLFRKTLNNNDSIPHCIGFYRDPFSSNSSDPSSQPIPRLLIKSCSLIYDLCPGVNGFNGTAHGGLISSLMDEAMGSLIFINHQVQTREEAQGRRLPQDVLDLNNVRFFTASMTVRFLKPLYTPQTVVVTASFNKIEGRKMSLDVTVEGKDQTAFAKCDGLWMSLPSRKL</sequence>
<gene>
    <name evidence="2" type="ORF">CONLIGDRAFT_465550</name>
</gene>
<keyword evidence="3" id="KW-1185">Reference proteome</keyword>
<evidence type="ECO:0000313" key="2">
    <source>
        <dbReference type="EMBL" id="OIW28190.1"/>
    </source>
</evidence>
<dbReference type="Pfam" id="PF03061">
    <property type="entry name" value="4HBT"/>
    <property type="match status" value="1"/>
</dbReference>
<dbReference type="EMBL" id="KV875099">
    <property type="protein sequence ID" value="OIW28190.1"/>
    <property type="molecule type" value="Genomic_DNA"/>
</dbReference>
<dbReference type="AlphaFoldDB" id="A0A1J7IL47"/>
<accession>A0A1J7IL47</accession>
<organism evidence="2 3">
    <name type="scientific">Coniochaeta ligniaria NRRL 30616</name>
    <dbReference type="NCBI Taxonomy" id="1408157"/>
    <lineage>
        <taxon>Eukaryota</taxon>
        <taxon>Fungi</taxon>
        <taxon>Dikarya</taxon>
        <taxon>Ascomycota</taxon>
        <taxon>Pezizomycotina</taxon>
        <taxon>Sordariomycetes</taxon>
        <taxon>Sordariomycetidae</taxon>
        <taxon>Coniochaetales</taxon>
        <taxon>Coniochaetaceae</taxon>
        <taxon>Coniochaeta</taxon>
    </lineage>
</organism>
<dbReference type="CDD" id="cd03443">
    <property type="entry name" value="PaaI_thioesterase"/>
    <property type="match status" value="1"/>
</dbReference>
<dbReference type="InParanoid" id="A0A1J7IL47"/>